<name>A0A7S3V778_9STRA</name>
<protein>
    <submittedName>
        <fullName evidence="1">Uncharacterized protein</fullName>
    </submittedName>
</protein>
<gene>
    <name evidence="1" type="ORF">CDEB00056_LOCUS6770</name>
</gene>
<organism evidence="1">
    <name type="scientific">Chaetoceros debilis</name>
    <dbReference type="NCBI Taxonomy" id="122233"/>
    <lineage>
        <taxon>Eukaryota</taxon>
        <taxon>Sar</taxon>
        <taxon>Stramenopiles</taxon>
        <taxon>Ochrophyta</taxon>
        <taxon>Bacillariophyta</taxon>
        <taxon>Coscinodiscophyceae</taxon>
        <taxon>Chaetocerotophycidae</taxon>
        <taxon>Chaetocerotales</taxon>
        <taxon>Chaetocerotaceae</taxon>
        <taxon>Chaetoceros</taxon>
    </lineage>
</organism>
<proteinExistence type="predicted"/>
<dbReference type="EMBL" id="HBIO01008843">
    <property type="protein sequence ID" value="CAE0461929.1"/>
    <property type="molecule type" value="Transcribed_RNA"/>
</dbReference>
<sequence>MMSSQKMDRGGEDGKAFTESQLNSAKWAESFAWNARSVPSQYDPVQLKTRKTRISCSCIDWWNTRSNLFCCFFDCVSCYAGNNVFDATDPEVWREQLQNSNPATPDSMKGLWWLKDNIAHEKLVTIFNDANFEGTFNEDGTDGYGSWNRPLQDNWSRDFSFFGHILAATSKSSGSKATGRMNFKDGICTTHTNGGRGLQIVYRINDDEWWKVHYDGNPGEEGEQDINYMYKWLKVLDKDGNKTMHWEEWETLATDPLPNKNCGASWFPLWPCCLGMEKSLENMVRPNKKQIIRFKH</sequence>
<evidence type="ECO:0000313" key="1">
    <source>
        <dbReference type="EMBL" id="CAE0461929.1"/>
    </source>
</evidence>
<accession>A0A7S3V778</accession>
<dbReference type="AlphaFoldDB" id="A0A7S3V778"/>
<reference evidence="1" key="1">
    <citation type="submission" date="2021-01" db="EMBL/GenBank/DDBJ databases">
        <authorList>
            <person name="Corre E."/>
            <person name="Pelletier E."/>
            <person name="Niang G."/>
            <person name="Scheremetjew M."/>
            <person name="Finn R."/>
            <person name="Kale V."/>
            <person name="Holt S."/>
            <person name="Cochrane G."/>
            <person name="Meng A."/>
            <person name="Brown T."/>
            <person name="Cohen L."/>
        </authorList>
    </citation>
    <scope>NUCLEOTIDE SEQUENCE</scope>
    <source>
        <strain evidence="1">MM31A-1</strain>
    </source>
</reference>